<keyword evidence="1" id="KW-0812">Transmembrane</keyword>
<protein>
    <submittedName>
        <fullName evidence="2">Uncharacterized protein</fullName>
    </submittedName>
</protein>
<keyword evidence="1" id="KW-1133">Transmembrane helix</keyword>
<gene>
    <name evidence="2" type="ORF">KDB89_14015</name>
</gene>
<feature type="transmembrane region" description="Helical" evidence="1">
    <location>
        <begin position="51"/>
        <end position="74"/>
    </location>
</feature>
<organism evidence="2 3">
    <name type="scientific">Tessaracoccus palaemonis</name>
    <dbReference type="NCBI Taxonomy" id="2829499"/>
    <lineage>
        <taxon>Bacteria</taxon>
        <taxon>Bacillati</taxon>
        <taxon>Actinomycetota</taxon>
        <taxon>Actinomycetes</taxon>
        <taxon>Propionibacteriales</taxon>
        <taxon>Propionibacteriaceae</taxon>
        <taxon>Tessaracoccus</taxon>
    </lineage>
</organism>
<sequence>MIDNVTELGETLRVLIQVAMSWWVSTTVLCASILGALWVKRKDVKNAGKRAVRWLFGVVAVFFGSIIAFGFVAASTAGGLGKQLQAACDMTALRT</sequence>
<reference evidence="2 3" key="1">
    <citation type="submission" date="2021-07" db="EMBL/GenBank/DDBJ databases">
        <title>complete genome sequencing of Tessaracoccus sp.J1M15.</title>
        <authorList>
            <person name="Bae J.-W."/>
            <person name="Kim D.-y."/>
        </authorList>
    </citation>
    <scope>NUCLEOTIDE SEQUENCE [LARGE SCALE GENOMIC DNA]</scope>
    <source>
        <strain evidence="2 3">J1M15</strain>
    </source>
</reference>
<proteinExistence type="predicted"/>
<evidence type="ECO:0000313" key="2">
    <source>
        <dbReference type="EMBL" id="QXT62823.1"/>
    </source>
</evidence>
<dbReference type="Proteomes" id="UP000824504">
    <property type="component" value="Chromosome"/>
</dbReference>
<dbReference type="RefSeq" id="WP_219082064.1">
    <property type="nucleotide sequence ID" value="NZ_CP079216.1"/>
</dbReference>
<evidence type="ECO:0000313" key="3">
    <source>
        <dbReference type="Proteomes" id="UP000824504"/>
    </source>
</evidence>
<feature type="transmembrane region" description="Helical" evidence="1">
    <location>
        <begin position="20"/>
        <end position="39"/>
    </location>
</feature>
<keyword evidence="1" id="KW-0472">Membrane</keyword>
<dbReference type="EMBL" id="CP079216">
    <property type="protein sequence ID" value="QXT62823.1"/>
    <property type="molecule type" value="Genomic_DNA"/>
</dbReference>
<evidence type="ECO:0000256" key="1">
    <source>
        <dbReference type="SAM" id="Phobius"/>
    </source>
</evidence>
<accession>A0ABX8SKZ1</accession>
<name>A0ABX8SKZ1_9ACTN</name>
<keyword evidence="3" id="KW-1185">Reference proteome</keyword>